<accession>A0AAE9XAU0</accession>
<proteinExistence type="predicted"/>
<reference evidence="1" key="1">
    <citation type="submission" date="2023-01" db="EMBL/GenBank/DDBJ databases">
        <title>Phages are important unrecognized players in the ecology of the oral pathogen Porphyromonas gingivalis.</title>
        <authorList>
            <person name="Matrishin C.B."/>
            <person name="Kauffman K.M."/>
        </authorList>
    </citation>
    <scope>NUCLEOTIDE SEQUENCE</scope>
    <source>
        <strain evidence="1">HG1691old</strain>
    </source>
</reference>
<dbReference type="RefSeq" id="WP_021678228.1">
    <property type="nucleotide sequence ID" value="NZ_CP116613.1"/>
</dbReference>
<sequence length="63" mass="6961">MKKISLNGMNAKEIEMSQTFIEKHDLEGCVGGQRSSAEIEESIAASDSTQADSCYYRAIKYPV</sequence>
<dbReference type="Proteomes" id="UP001179540">
    <property type="component" value="Chromosome"/>
</dbReference>
<name>A0AAE9XAU0_PORGN</name>
<gene>
    <name evidence="1" type="ORF">NY149_02945</name>
</gene>
<dbReference type="EMBL" id="CP116613">
    <property type="protein sequence ID" value="WCF99608.1"/>
    <property type="molecule type" value="Genomic_DNA"/>
</dbReference>
<evidence type="ECO:0000313" key="1">
    <source>
        <dbReference type="EMBL" id="WCF99608.1"/>
    </source>
</evidence>
<dbReference type="AlphaFoldDB" id="A0AAE9XAU0"/>
<evidence type="ECO:0000313" key="2">
    <source>
        <dbReference type="Proteomes" id="UP001179540"/>
    </source>
</evidence>
<protein>
    <submittedName>
        <fullName evidence="1">Uncharacterized protein</fullName>
    </submittedName>
</protein>
<organism evidence="1 2">
    <name type="scientific">Porphyromonas gingivalis</name>
    <name type="common">Bacteroides gingivalis</name>
    <dbReference type="NCBI Taxonomy" id="837"/>
    <lineage>
        <taxon>Bacteria</taxon>
        <taxon>Pseudomonadati</taxon>
        <taxon>Bacteroidota</taxon>
        <taxon>Bacteroidia</taxon>
        <taxon>Bacteroidales</taxon>
        <taxon>Porphyromonadaceae</taxon>
        <taxon>Porphyromonas</taxon>
    </lineage>
</organism>